<organism evidence="1 2">
    <name type="scientific">Yersinia nurmii</name>
    <dbReference type="NCBI Taxonomy" id="685706"/>
    <lineage>
        <taxon>Bacteria</taxon>
        <taxon>Pseudomonadati</taxon>
        <taxon>Pseudomonadota</taxon>
        <taxon>Gammaproteobacteria</taxon>
        <taxon>Enterobacterales</taxon>
        <taxon>Yersiniaceae</taxon>
        <taxon>Yersinia</taxon>
    </lineage>
</organism>
<comment type="caution">
    <text evidence="1">The sequence shown here is derived from an EMBL/GenBank/DDBJ whole genome shotgun (WGS) entry which is preliminary data.</text>
</comment>
<dbReference type="Proteomes" id="UP000040578">
    <property type="component" value="Unassembled WGS sequence"/>
</dbReference>
<gene>
    <name evidence="1" type="ORF">ERS137967_03533</name>
</gene>
<accession>A0ABP1YJE8</accession>
<proteinExistence type="predicted"/>
<name>A0ABP1YJE8_9GAMM</name>
<reference evidence="1 2" key="1">
    <citation type="submission" date="2015-03" db="EMBL/GenBank/DDBJ databases">
        <authorList>
            <consortium name="Pathogen Informatics"/>
            <person name="Murphy D."/>
        </authorList>
    </citation>
    <scope>NUCLEOTIDE SEQUENCE [LARGE SCALE GENOMIC DNA]</scope>
    <source>
        <strain evidence="2">type strain: CIP110231</strain>
    </source>
</reference>
<sequence length="48" mass="5621">MTDKASLIENQRQWRLSVSAISEVTSYLRYITSMIDEKINFRSALAHF</sequence>
<dbReference type="EMBL" id="CPYD01000016">
    <property type="protein sequence ID" value="CNF19163.1"/>
    <property type="molecule type" value="Genomic_DNA"/>
</dbReference>
<protein>
    <submittedName>
        <fullName evidence="1">Uncharacterized protein</fullName>
    </submittedName>
</protein>
<evidence type="ECO:0000313" key="1">
    <source>
        <dbReference type="EMBL" id="CNF19163.1"/>
    </source>
</evidence>
<evidence type="ECO:0000313" key="2">
    <source>
        <dbReference type="Proteomes" id="UP000040578"/>
    </source>
</evidence>
<keyword evidence="2" id="KW-1185">Reference proteome</keyword>